<dbReference type="EMBL" id="CP133615">
    <property type="protein sequence ID" value="WMV24343.1"/>
    <property type="molecule type" value="Genomic_DNA"/>
</dbReference>
<dbReference type="AlphaFoldDB" id="A0AAF0QJQ6"/>
<reference evidence="2" key="1">
    <citation type="submission" date="2023-08" db="EMBL/GenBank/DDBJ databases">
        <title>A de novo genome assembly of Solanum verrucosum Schlechtendal, a Mexican diploid species geographically isolated from the other diploid A-genome species in potato relatives.</title>
        <authorList>
            <person name="Hosaka K."/>
        </authorList>
    </citation>
    <scope>NUCLEOTIDE SEQUENCE</scope>
    <source>
        <tissue evidence="2">Young leaves</tissue>
    </source>
</reference>
<protein>
    <recommendedName>
        <fullName evidence="1">Integrase zinc-binding domain-containing protein</fullName>
    </recommendedName>
</protein>
<evidence type="ECO:0000313" key="2">
    <source>
        <dbReference type="EMBL" id="WMV24343.1"/>
    </source>
</evidence>
<dbReference type="InterPro" id="IPR041588">
    <property type="entry name" value="Integrase_H2C2"/>
</dbReference>
<evidence type="ECO:0000313" key="3">
    <source>
        <dbReference type="Proteomes" id="UP001234989"/>
    </source>
</evidence>
<dbReference type="Proteomes" id="UP001234989">
    <property type="component" value="Chromosome 4"/>
</dbReference>
<organism evidence="2 3">
    <name type="scientific">Solanum verrucosum</name>
    <dbReference type="NCBI Taxonomy" id="315347"/>
    <lineage>
        <taxon>Eukaryota</taxon>
        <taxon>Viridiplantae</taxon>
        <taxon>Streptophyta</taxon>
        <taxon>Embryophyta</taxon>
        <taxon>Tracheophyta</taxon>
        <taxon>Spermatophyta</taxon>
        <taxon>Magnoliopsida</taxon>
        <taxon>eudicotyledons</taxon>
        <taxon>Gunneridae</taxon>
        <taxon>Pentapetalae</taxon>
        <taxon>asterids</taxon>
        <taxon>lamiids</taxon>
        <taxon>Solanales</taxon>
        <taxon>Solanaceae</taxon>
        <taxon>Solanoideae</taxon>
        <taxon>Solaneae</taxon>
        <taxon>Solanum</taxon>
    </lineage>
</organism>
<dbReference type="Pfam" id="PF17921">
    <property type="entry name" value="Integrase_H2C2"/>
    <property type="match status" value="1"/>
</dbReference>
<dbReference type="Gene3D" id="1.10.340.70">
    <property type="match status" value="1"/>
</dbReference>
<evidence type="ECO:0000259" key="1">
    <source>
        <dbReference type="Pfam" id="PF17921"/>
    </source>
</evidence>
<name>A0AAF0QJQ6_SOLVR</name>
<accession>A0AAF0QJQ6</accession>
<sequence>MLQIREHRITAFELVEDGTLRCQGKLCVPNIDGLSQKIMDEAHCSRYSIHPGSTKMYHDLKKVYLWNDMKRNIAEYVAQCSNFPIS</sequence>
<feature type="domain" description="Integrase zinc-binding" evidence="1">
    <location>
        <begin position="34"/>
        <end position="81"/>
    </location>
</feature>
<proteinExistence type="predicted"/>
<gene>
    <name evidence="2" type="ORF">MTR67_017728</name>
</gene>
<keyword evidence="3" id="KW-1185">Reference proteome</keyword>